<reference evidence="2 3" key="1">
    <citation type="submission" date="2016-11" db="EMBL/GenBank/DDBJ databases">
        <title>Genomic analysis of Caldithrix abyssi and proposal of a novel bacterial phylum Caldithrichaeota.</title>
        <authorList>
            <person name="Kublanov I."/>
            <person name="Sigalova O."/>
            <person name="Gavrilov S."/>
            <person name="Lebedinsky A."/>
            <person name="Ivanova N."/>
            <person name="Daum C."/>
            <person name="Reddy T."/>
            <person name="Klenk H.P."/>
            <person name="Goker M."/>
            <person name="Reva O."/>
            <person name="Miroshnichenko M."/>
            <person name="Kyprides N."/>
            <person name="Woyke T."/>
            <person name="Gelfand M."/>
        </authorList>
    </citation>
    <scope>NUCLEOTIDE SEQUENCE [LARGE SCALE GENOMIC DNA]</scope>
    <source>
        <strain evidence="2 3">LF13</strain>
    </source>
</reference>
<keyword evidence="1" id="KW-0812">Transmembrane</keyword>
<evidence type="ECO:0000313" key="2">
    <source>
        <dbReference type="EMBL" id="APF19714.1"/>
    </source>
</evidence>
<dbReference type="Proteomes" id="UP000183868">
    <property type="component" value="Chromosome"/>
</dbReference>
<accession>A0A1J1CCJ0</accession>
<keyword evidence="1" id="KW-1133">Transmembrane helix</keyword>
<feature type="transmembrane region" description="Helical" evidence="1">
    <location>
        <begin position="12"/>
        <end position="33"/>
    </location>
</feature>
<proteinExistence type="predicted"/>
<keyword evidence="1" id="KW-0472">Membrane</keyword>
<gene>
    <name evidence="2" type="ORF">Cabys_2966</name>
</gene>
<name>A0A1J1CCJ0_CALAY</name>
<dbReference type="EMBL" id="CP018099">
    <property type="protein sequence ID" value="APF19714.1"/>
    <property type="molecule type" value="Genomic_DNA"/>
</dbReference>
<organism evidence="2 3">
    <name type="scientific">Caldithrix abyssi DSM 13497</name>
    <dbReference type="NCBI Taxonomy" id="880073"/>
    <lineage>
        <taxon>Bacteria</taxon>
        <taxon>Pseudomonadati</taxon>
        <taxon>Calditrichota</taxon>
        <taxon>Calditrichia</taxon>
        <taxon>Calditrichales</taxon>
        <taxon>Calditrichaceae</taxon>
        <taxon>Caldithrix</taxon>
    </lineage>
</organism>
<evidence type="ECO:0000256" key="1">
    <source>
        <dbReference type="SAM" id="Phobius"/>
    </source>
</evidence>
<dbReference type="KEGG" id="caby:Cabys_2966"/>
<protein>
    <submittedName>
        <fullName evidence="2">Uncharacterized protein</fullName>
    </submittedName>
</protein>
<sequence length="38" mass="4591">MLKTINITNLNLVFIHVFLLKSFTFSIISYHIYQQNYI</sequence>
<evidence type="ECO:0000313" key="3">
    <source>
        <dbReference type="Proteomes" id="UP000183868"/>
    </source>
</evidence>
<dbReference type="AlphaFoldDB" id="A0A1J1CCJ0"/>